<dbReference type="Pfam" id="PF05977">
    <property type="entry name" value="MFS_3"/>
    <property type="match status" value="1"/>
</dbReference>
<keyword evidence="6 7" id="KW-0472">Membrane</keyword>
<evidence type="ECO:0000313" key="9">
    <source>
        <dbReference type="EMBL" id="SVC33376.1"/>
    </source>
</evidence>
<feature type="non-terminal residue" evidence="9">
    <location>
        <position position="1"/>
    </location>
</feature>
<feature type="transmembrane region" description="Helical" evidence="7">
    <location>
        <begin position="197"/>
        <end position="218"/>
    </location>
</feature>
<dbReference type="PANTHER" id="PTHR23513">
    <property type="entry name" value="INTEGRAL MEMBRANE EFFLUX PROTEIN-RELATED"/>
    <property type="match status" value="1"/>
</dbReference>
<reference evidence="9" key="1">
    <citation type="submission" date="2018-05" db="EMBL/GenBank/DDBJ databases">
        <authorList>
            <person name="Lanie J.A."/>
            <person name="Ng W.-L."/>
            <person name="Kazmierczak K.M."/>
            <person name="Andrzejewski T.M."/>
            <person name="Davidsen T.M."/>
            <person name="Wayne K.J."/>
            <person name="Tettelin H."/>
            <person name="Glass J.I."/>
            <person name="Rusch D."/>
            <person name="Podicherti R."/>
            <person name="Tsui H.-C.T."/>
            <person name="Winkler M.E."/>
        </authorList>
    </citation>
    <scope>NUCLEOTIDE SEQUENCE</scope>
</reference>
<dbReference type="InterPro" id="IPR010290">
    <property type="entry name" value="TM_effector"/>
</dbReference>
<feature type="domain" description="Major facilitator superfamily (MFS) profile" evidence="8">
    <location>
        <begin position="1"/>
        <end position="250"/>
    </location>
</feature>
<proteinExistence type="predicted"/>
<dbReference type="InterPro" id="IPR020846">
    <property type="entry name" value="MFS_dom"/>
</dbReference>
<keyword evidence="5 7" id="KW-1133">Transmembrane helix</keyword>
<dbReference type="SUPFAM" id="SSF103473">
    <property type="entry name" value="MFS general substrate transporter"/>
    <property type="match status" value="1"/>
</dbReference>
<dbReference type="PANTHER" id="PTHR23513:SF6">
    <property type="entry name" value="MAJOR FACILITATOR SUPERFAMILY ASSOCIATED DOMAIN-CONTAINING PROTEIN"/>
    <property type="match status" value="1"/>
</dbReference>
<evidence type="ECO:0000256" key="5">
    <source>
        <dbReference type="ARBA" id="ARBA00022989"/>
    </source>
</evidence>
<feature type="transmembrane region" description="Helical" evidence="7">
    <location>
        <begin position="72"/>
        <end position="98"/>
    </location>
</feature>
<evidence type="ECO:0000256" key="6">
    <source>
        <dbReference type="ARBA" id="ARBA00023136"/>
    </source>
</evidence>
<dbReference type="Gene3D" id="1.20.1250.20">
    <property type="entry name" value="MFS general substrate transporter like domains"/>
    <property type="match status" value="1"/>
</dbReference>
<dbReference type="PROSITE" id="PS50850">
    <property type="entry name" value="MFS"/>
    <property type="match status" value="1"/>
</dbReference>
<evidence type="ECO:0000256" key="2">
    <source>
        <dbReference type="ARBA" id="ARBA00022448"/>
    </source>
</evidence>
<dbReference type="InterPro" id="IPR036259">
    <property type="entry name" value="MFS_trans_sf"/>
</dbReference>
<feature type="transmembrane region" description="Helical" evidence="7">
    <location>
        <begin position="104"/>
        <end position="127"/>
    </location>
</feature>
<feature type="transmembrane region" description="Helical" evidence="7">
    <location>
        <begin position="139"/>
        <end position="156"/>
    </location>
</feature>
<evidence type="ECO:0000256" key="3">
    <source>
        <dbReference type="ARBA" id="ARBA00022475"/>
    </source>
</evidence>
<evidence type="ECO:0000256" key="7">
    <source>
        <dbReference type="SAM" id="Phobius"/>
    </source>
</evidence>
<organism evidence="9">
    <name type="scientific">marine metagenome</name>
    <dbReference type="NCBI Taxonomy" id="408172"/>
    <lineage>
        <taxon>unclassified sequences</taxon>
        <taxon>metagenomes</taxon>
        <taxon>ecological metagenomes</taxon>
    </lineage>
</organism>
<accession>A0A382L9J8</accession>
<sequence length="254" mass="28092">SRMIGPLLGGFIISLIGLKYSYAPILLIHIFTVISLLLVNIPIPFNISIDSERNTFISDIKTSLDYFFNERILLAVMLITIVIHLFASSYFQMISVIATEKFEAGAGLTGLLMSCEGMGSMLGFFNIMVMRQIKSLGRLFYFGAFVMCMGIFFFSFPNNFLLAAVLIVITGFGFSSFAIMFENIILRIVPANMQGRILGIGNFVIGFQIIGALIMGILSEYIGVSSAIRLTSIIGALLICFIIIRINEINKKNI</sequence>
<name>A0A382L9J8_9ZZZZ</name>
<dbReference type="EMBL" id="UINC01085637">
    <property type="protein sequence ID" value="SVC33376.1"/>
    <property type="molecule type" value="Genomic_DNA"/>
</dbReference>
<keyword evidence="3" id="KW-1003">Cell membrane</keyword>
<comment type="subcellular location">
    <subcellularLocation>
        <location evidence="1">Cell membrane</location>
        <topology evidence="1">Multi-pass membrane protein</topology>
    </subcellularLocation>
</comment>
<gene>
    <name evidence="9" type="ORF">METZ01_LOCUS286230</name>
</gene>
<dbReference type="AlphaFoldDB" id="A0A382L9J8"/>
<dbReference type="GO" id="GO:0005886">
    <property type="term" value="C:plasma membrane"/>
    <property type="evidence" value="ECO:0007669"/>
    <property type="project" value="UniProtKB-SubCell"/>
</dbReference>
<feature type="transmembrane region" description="Helical" evidence="7">
    <location>
        <begin position="224"/>
        <end position="244"/>
    </location>
</feature>
<evidence type="ECO:0000256" key="4">
    <source>
        <dbReference type="ARBA" id="ARBA00022692"/>
    </source>
</evidence>
<feature type="transmembrane region" description="Helical" evidence="7">
    <location>
        <begin position="20"/>
        <end position="43"/>
    </location>
</feature>
<protein>
    <recommendedName>
        <fullName evidence="8">Major facilitator superfamily (MFS) profile domain-containing protein</fullName>
    </recommendedName>
</protein>
<evidence type="ECO:0000259" key="8">
    <source>
        <dbReference type="PROSITE" id="PS50850"/>
    </source>
</evidence>
<feature type="transmembrane region" description="Helical" evidence="7">
    <location>
        <begin position="162"/>
        <end position="185"/>
    </location>
</feature>
<evidence type="ECO:0000256" key="1">
    <source>
        <dbReference type="ARBA" id="ARBA00004651"/>
    </source>
</evidence>
<dbReference type="GO" id="GO:0022857">
    <property type="term" value="F:transmembrane transporter activity"/>
    <property type="evidence" value="ECO:0007669"/>
    <property type="project" value="InterPro"/>
</dbReference>
<keyword evidence="4 7" id="KW-0812">Transmembrane</keyword>
<keyword evidence="2" id="KW-0813">Transport</keyword>